<dbReference type="Gene3D" id="1.10.3730.20">
    <property type="match status" value="1"/>
</dbReference>
<dbReference type="InterPro" id="IPR037185">
    <property type="entry name" value="EmrE-like"/>
</dbReference>
<feature type="transmembrane region" description="Helical" evidence="1">
    <location>
        <begin position="96"/>
        <end position="115"/>
    </location>
</feature>
<dbReference type="Proteomes" id="UP000626026">
    <property type="component" value="Unassembled WGS sequence"/>
</dbReference>
<keyword evidence="1" id="KW-0472">Membrane</keyword>
<keyword evidence="1" id="KW-1133">Transmembrane helix</keyword>
<feature type="transmembrane region" description="Helical" evidence="1">
    <location>
        <begin position="214"/>
        <end position="238"/>
    </location>
</feature>
<dbReference type="PANTHER" id="PTHR22911:SF103">
    <property type="entry name" value="BLR2811 PROTEIN"/>
    <property type="match status" value="1"/>
</dbReference>
<feature type="transmembrane region" description="Helical" evidence="1">
    <location>
        <begin position="68"/>
        <end position="90"/>
    </location>
</feature>
<dbReference type="EMBL" id="JACTVA010000038">
    <property type="protein sequence ID" value="MBC9208745.1"/>
    <property type="molecule type" value="Genomic_DNA"/>
</dbReference>
<comment type="caution">
    <text evidence="3">The sequence shown here is derived from an EMBL/GenBank/DDBJ whole genome shotgun (WGS) entry which is preliminary data.</text>
</comment>
<proteinExistence type="predicted"/>
<protein>
    <submittedName>
        <fullName evidence="3">DMT family transporter</fullName>
    </submittedName>
</protein>
<evidence type="ECO:0000313" key="3">
    <source>
        <dbReference type="EMBL" id="MBC9208745.1"/>
    </source>
</evidence>
<keyword evidence="1" id="KW-0812">Transmembrane</keyword>
<sequence>MSATVTGIVLNFVALFFFIAMDTTGKLLAADYPVPQLVFVRFIFHIAFVALALKVLTGSVPWRTRAPIAQAVRSACLAISSLFFIAALAHMPLADATAVGFAAPMMTVALAAVWLKEKVSARRWIGVSIGLLGVLVALRPPFLTGGPLPHWTILLPLANAVLYAVYQILTRKLAAVDDPRTTILYTGVAGAVLLALVQPFIWQWPGTAGPHSAGWVWAGLVALGFLGAAGHGLLVMAFSRAQASVLAPITYTQLLWAIIVSALVFGQDPDRFTLAGAAIIASGGVLVALPQRRPQGAPP</sequence>
<gene>
    <name evidence="3" type="ORF">IBL26_17985</name>
</gene>
<dbReference type="SUPFAM" id="SSF103481">
    <property type="entry name" value="Multidrug resistance efflux transporter EmrE"/>
    <property type="match status" value="2"/>
</dbReference>
<feature type="transmembrane region" description="Helical" evidence="1">
    <location>
        <begin position="181"/>
        <end position="202"/>
    </location>
</feature>
<feature type="transmembrane region" description="Helical" evidence="1">
    <location>
        <begin position="148"/>
        <end position="169"/>
    </location>
</feature>
<dbReference type="InterPro" id="IPR000620">
    <property type="entry name" value="EamA_dom"/>
</dbReference>
<feature type="transmembrane region" description="Helical" evidence="1">
    <location>
        <begin position="272"/>
        <end position="289"/>
    </location>
</feature>
<feature type="domain" description="EamA" evidence="2">
    <location>
        <begin position="6"/>
        <end position="138"/>
    </location>
</feature>
<dbReference type="PANTHER" id="PTHR22911">
    <property type="entry name" value="ACYL-MALONYL CONDENSING ENZYME-RELATED"/>
    <property type="match status" value="1"/>
</dbReference>
<dbReference type="RefSeq" id="WP_187785896.1">
    <property type="nucleotide sequence ID" value="NZ_JACTVA010000038.1"/>
</dbReference>
<feature type="transmembrane region" description="Helical" evidence="1">
    <location>
        <begin position="124"/>
        <end position="142"/>
    </location>
</feature>
<reference evidence="3 4" key="1">
    <citation type="journal article" date="2013" name="Int. J. Syst. Evol. Microbiol.">
        <title>Roseomonas aerophila sp. nov., isolated from air.</title>
        <authorList>
            <person name="Kim S.J."/>
            <person name="Weon H.Y."/>
            <person name="Ahn J.H."/>
            <person name="Hong S.B."/>
            <person name="Seok S.J."/>
            <person name="Whang K.S."/>
            <person name="Kwon S.W."/>
        </authorList>
    </citation>
    <scope>NUCLEOTIDE SEQUENCE [LARGE SCALE GENOMIC DNA]</scope>
    <source>
        <strain evidence="3 4">NBRC 108923</strain>
    </source>
</reference>
<feature type="transmembrane region" description="Helical" evidence="1">
    <location>
        <begin position="245"/>
        <end position="266"/>
    </location>
</feature>
<feature type="transmembrane region" description="Helical" evidence="1">
    <location>
        <begin position="39"/>
        <end position="56"/>
    </location>
</feature>
<accession>A0ABR7RQ57</accession>
<organism evidence="3 4">
    <name type="scientific">Teichococcus aerophilus</name>
    <dbReference type="NCBI Taxonomy" id="1224513"/>
    <lineage>
        <taxon>Bacteria</taxon>
        <taxon>Pseudomonadati</taxon>
        <taxon>Pseudomonadota</taxon>
        <taxon>Alphaproteobacteria</taxon>
        <taxon>Acetobacterales</taxon>
        <taxon>Roseomonadaceae</taxon>
        <taxon>Roseomonas</taxon>
    </lineage>
</organism>
<keyword evidence="4" id="KW-1185">Reference proteome</keyword>
<feature type="domain" description="EamA" evidence="2">
    <location>
        <begin position="151"/>
        <end position="287"/>
    </location>
</feature>
<evidence type="ECO:0000259" key="2">
    <source>
        <dbReference type="Pfam" id="PF00892"/>
    </source>
</evidence>
<evidence type="ECO:0000256" key="1">
    <source>
        <dbReference type="SAM" id="Phobius"/>
    </source>
</evidence>
<evidence type="ECO:0000313" key="4">
    <source>
        <dbReference type="Proteomes" id="UP000626026"/>
    </source>
</evidence>
<name>A0ABR7RQ57_9PROT</name>
<dbReference type="Pfam" id="PF00892">
    <property type="entry name" value="EamA"/>
    <property type="match status" value="2"/>
</dbReference>